<reference evidence="3" key="1">
    <citation type="journal article" date="2005" name="Nature">
        <title>Sequencing of Aspergillus nidulans and comparative analysis with A. fumigatus and A. oryzae.</title>
        <authorList>
            <person name="Galagan J.E."/>
            <person name="Calvo S.E."/>
            <person name="Cuomo C."/>
            <person name="Ma L.J."/>
            <person name="Wortman J.R."/>
            <person name="Batzoglou S."/>
            <person name="Lee S.I."/>
            <person name="Basturkmen M."/>
            <person name="Spevak C.C."/>
            <person name="Clutterbuck J."/>
            <person name="Kapitonov V."/>
            <person name="Jurka J."/>
            <person name="Scazzocchio C."/>
            <person name="Farman M."/>
            <person name="Butler J."/>
            <person name="Purcell S."/>
            <person name="Harris S."/>
            <person name="Braus G.H."/>
            <person name="Draht O."/>
            <person name="Busch S."/>
            <person name="D'Enfert C."/>
            <person name="Bouchier C."/>
            <person name="Goldman G.H."/>
            <person name="Bell-Pedersen D."/>
            <person name="Griffiths-Jones S."/>
            <person name="Doonan J.H."/>
            <person name="Yu J."/>
            <person name="Vienken K."/>
            <person name="Pain A."/>
            <person name="Freitag M."/>
            <person name="Selker E.U."/>
            <person name="Archer D.B."/>
            <person name="Penalva M.A."/>
            <person name="Oakley B.R."/>
            <person name="Momany M."/>
            <person name="Tanaka T."/>
            <person name="Kumagai T."/>
            <person name="Asai K."/>
            <person name="Machida M."/>
            <person name="Nierman W.C."/>
            <person name="Denning D.W."/>
            <person name="Caddick M."/>
            <person name="Hynes M."/>
            <person name="Paoletti M."/>
            <person name="Fischer R."/>
            <person name="Miller B."/>
            <person name="Dyer P."/>
            <person name="Sachs M.S."/>
            <person name="Osmani S.A."/>
            <person name="Birren B.W."/>
        </authorList>
    </citation>
    <scope>NUCLEOTIDE SEQUENCE [LARGE SCALE GENOMIC DNA]</scope>
    <source>
        <strain evidence="3">FGSC A4 / ATCC 38163 / CBS 112.46 / NRRL 194 / M139</strain>
    </source>
</reference>
<dbReference type="EMBL" id="BN001305">
    <property type="protein sequence ID" value="CBF80740.1"/>
    <property type="molecule type" value="Genomic_DNA"/>
</dbReference>
<organism evidence="2 3">
    <name type="scientific">Emericella nidulans (strain FGSC A4 / ATCC 38163 / CBS 112.46 / NRRL 194 / M139)</name>
    <name type="common">Aspergillus nidulans</name>
    <dbReference type="NCBI Taxonomy" id="227321"/>
    <lineage>
        <taxon>Eukaryota</taxon>
        <taxon>Fungi</taxon>
        <taxon>Dikarya</taxon>
        <taxon>Ascomycota</taxon>
        <taxon>Pezizomycotina</taxon>
        <taxon>Eurotiomycetes</taxon>
        <taxon>Eurotiomycetidae</taxon>
        <taxon>Eurotiales</taxon>
        <taxon>Aspergillaceae</taxon>
        <taxon>Aspergillus</taxon>
        <taxon>Aspergillus subgen. Nidulantes</taxon>
    </lineage>
</organism>
<dbReference type="Proteomes" id="UP000000560">
    <property type="component" value="Chromosome V"/>
</dbReference>
<accession>Q5AT48</accession>
<dbReference type="AlphaFoldDB" id="Q5AT48"/>
<keyword evidence="1" id="KW-0732">Signal</keyword>
<protein>
    <recommendedName>
        <fullName evidence="4">Peptidase A1 domain-containing protein</fullName>
    </recommendedName>
</protein>
<sequence>MHRPPPWSLVLALVLLSPALSSEDINYDPATNYRPENVTGLDYYYYPWVGSYYNGTATFTISGLSIRSRSYDEDEDQELCTQLQNYTYTLSYPALLAITETEPEDERPENTNPVNVILSTSYSNFTKYFNDYMDSSNMQIRDEPWVFESIDVSRRMYGYETTDPNFNLSMVESTGADTPYRVTGSSSGEDNSLQGLQTNMSSCSKIEDWWGVTFYSGIVMPALQLTFDAHAASFMLASGAVMNTLGTSNSDDDMPQLAGRIAVEFLGRIDEARSDVLVSPGSEGEPRWLRTVGFGNNSANLDYSLESAASNPVTTGSALIGVLGVVGYLLL</sequence>
<dbReference type="OMA" id="INSKRTW"/>
<dbReference type="STRING" id="227321.Q5AT48"/>
<proteinExistence type="predicted"/>
<evidence type="ECO:0000313" key="3">
    <source>
        <dbReference type="Proteomes" id="UP000000560"/>
    </source>
</evidence>
<dbReference type="GeneID" id="2868620"/>
<dbReference type="HOGENOM" id="CLU_072625_0_0_1"/>
<accession>C8VEP8</accession>
<feature type="chain" id="PRO_5010288537" description="Peptidase A1 domain-containing protein" evidence="1">
    <location>
        <begin position="23"/>
        <end position="331"/>
    </location>
</feature>
<dbReference type="VEuPathDB" id="FungiDB:AN8532"/>
<dbReference type="KEGG" id="ani:ANIA_08532"/>
<dbReference type="InParanoid" id="Q5AT48"/>
<dbReference type="OrthoDB" id="5054768at2759"/>
<gene>
    <name evidence="2" type="ORF">ANIA_08532</name>
</gene>
<evidence type="ECO:0000313" key="2">
    <source>
        <dbReference type="EMBL" id="CBF80740.1"/>
    </source>
</evidence>
<evidence type="ECO:0008006" key="4">
    <source>
        <dbReference type="Google" id="ProtNLM"/>
    </source>
</evidence>
<reference evidence="3" key="2">
    <citation type="journal article" date="2009" name="Fungal Genet. Biol.">
        <title>The 2008 update of the Aspergillus nidulans genome annotation: a community effort.</title>
        <authorList>
            <person name="Wortman J.R."/>
            <person name="Gilsenan J.M."/>
            <person name="Joardar V."/>
            <person name="Deegan J."/>
            <person name="Clutterbuck J."/>
            <person name="Andersen M.R."/>
            <person name="Archer D."/>
            <person name="Bencina M."/>
            <person name="Braus G."/>
            <person name="Coutinho P."/>
            <person name="von Dohren H."/>
            <person name="Doonan J."/>
            <person name="Driessen A.J."/>
            <person name="Durek P."/>
            <person name="Espeso E."/>
            <person name="Fekete E."/>
            <person name="Flipphi M."/>
            <person name="Estrada C.G."/>
            <person name="Geysens S."/>
            <person name="Goldman G."/>
            <person name="de Groot P.W."/>
            <person name="Hansen K."/>
            <person name="Harris S.D."/>
            <person name="Heinekamp T."/>
            <person name="Helmstaedt K."/>
            <person name="Henrissat B."/>
            <person name="Hofmann G."/>
            <person name="Homan T."/>
            <person name="Horio T."/>
            <person name="Horiuchi H."/>
            <person name="James S."/>
            <person name="Jones M."/>
            <person name="Karaffa L."/>
            <person name="Karanyi Z."/>
            <person name="Kato M."/>
            <person name="Keller N."/>
            <person name="Kelly D.E."/>
            <person name="Kiel J.A."/>
            <person name="Kim J.M."/>
            <person name="van der Klei I.J."/>
            <person name="Klis F.M."/>
            <person name="Kovalchuk A."/>
            <person name="Krasevec N."/>
            <person name="Kubicek C.P."/>
            <person name="Liu B."/>
            <person name="Maccabe A."/>
            <person name="Meyer V."/>
            <person name="Mirabito P."/>
            <person name="Miskei M."/>
            <person name="Mos M."/>
            <person name="Mullins J."/>
            <person name="Nelson D.R."/>
            <person name="Nielsen J."/>
            <person name="Oakley B.R."/>
            <person name="Osmani S.A."/>
            <person name="Pakula T."/>
            <person name="Paszewski A."/>
            <person name="Paulsen I."/>
            <person name="Pilsyk S."/>
            <person name="Pocsi I."/>
            <person name="Punt P.J."/>
            <person name="Ram A.F."/>
            <person name="Ren Q."/>
            <person name="Robellet X."/>
            <person name="Robson G."/>
            <person name="Seiboth B."/>
            <person name="van Solingen P."/>
            <person name="Specht T."/>
            <person name="Sun J."/>
            <person name="Taheri-Talesh N."/>
            <person name="Takeshita N."/>
            <person name="Ussery D."/>
            <person name="vanKuyk P.A."/>
            <person name="Visser H."/>
            <person name="van de Vondervoort P.J."/>
            <person name="de Vries R.P."/>
            <person name="Walton J."/>
            <person name="Xiang X."/>
            <person name="Xiong Y."/>
            <person name="Zeng A.P."/>
            <person name="Brandt B.W."/>
            <person name="Cornell M.J."/>
            <person name="van den Hondel C.A."/>
            <person name="Visser J."/>
            <person name="Oliver S.G."/>
            <person name="Turner G."/>
        </authorList>
    </citation>
    <scope>GENOME REANNOTATION</scope>
    <source>
        <strain evidence="3">FGSC A4 / ATCC 38163 / CBS 112.46 / NRRL 194 / M139</strain>
    </source>
</reference>
<name>Q5AT48_EMENI</name>
<keyword evidence="3" id="KW-1185">Reference proteome</keyword>
<evidence type="ECO:0000256" key="1">
    <source>
        <dbReference type="SAM" id="SignalP"/>
    </source>
</evidence>
<dbReference type="RefSeq" id="XP_681801.1">
    <property type="nucleotide sequence ID" value="XM_676709.1"/>
</dbReference>
<feature type="signal peptide" evidence="1">
    <location>
        <begin position="1"/>
        <end position="22"/>
    </location>
</feature>